<dbReference type="InterPro" id="IPR038987">
    <property type="entry name" value="MoeA-like"/>
</dbReference>
<evidence type="ECO:0000256" key="1">
    <source>
        <dbReference type="ARBA" id="ARBA00002901"/>
    </source>
</evidence>
<protein>
    <recommendedName>
        <fullName evidence="7">Molybdopterin molybdenumtransferase</fullName>
        <ecNumber evidence="7">2.10.1.1</ecNumber>
    </recommendedName>
</protein>
<evidence type="ECO:0000256" key="7">
    <source>
        <dbReference type="RuleBase" id="RU365090"/>
    </source>
</evidence>
<dbReference type="Pfam" id="PF00994">
    <property type="entry name" value="MoCF_biosynth"/>
    <property type="match status" value="1"/>
</dbReference>
<sequence>MSQPPAPAEHPVDGPSPRRSVEEHRRAVAALLASAPASPAETVPLSAALGRVTAVAIASPVDLPLFRNSQMDGYAVRAADVAAARAGAVVELPVVGVIAAAAGEVAPLPPGTAARIMTGAPVPAGADAIVPVEDTAAGADPTTVVVRRARGVGEYVRERGDDLRAGTELLAAGIRLSSRHIAALAAAGIGQVAVRPRARVAVITTGAELVAPGTAPGPGQVHDANGPALAAAVTEAGAIVSVQSRVSDDPEALREVLDAAAAVSDVILTCGGISKGDFEVVRAVLEPLGAWVGSVAMQPGGPQATAVHRGVPVVCAPGNPVSAQLSFELFVAPPLREAAGLPAAARERRTLTRELRSLPGVVQLLRARAVDGGRIEPVAGPGSHLVAAMARADRIIEVPAEIDRLDAGDEVRAWVL</sequence>
<proteinExistence type="inferred from homology"/>
<reference evidence="10" key="1">
    <citation type="submission" date="2022-11" db="EMBL/GenBank/DDBJ databases">
        <title>Description of Microcella daejonensis nov. sp, isolated from riverside soil.</title>
        <authorList>
            <person name="Molina K.M."/>
            <person name="Kim S.B."/>
        </authorList>
    </citation>
    <scope>NUCLEOTIDE SEQUENCE</scope>
    <source>
        <strain evidence="10">MMS21-STM12</strain>
    </source>
</reference>
<comment type="cofactor">
    <cofactor evidence="7">
        <name>Mg(2+)</name>
        <dbReference type="ChEBI" id="CHEBI:18420"/>
    </cofactor>
</comment>
<dbReference type="EMBL" id="CP113089">
    <property type="protein sequence ID" value="WAB81797.1"/>
    <property type="molecule type" value="Genomic_DNA"/>
</dbReference>
<dbReference type="GO" id="GO:0005829">
    <property type="term" value="C:cytosol"/>
    <property type="evidence" value="ECO:0007669"/>
    <property type="project" value="TreeGrafter"/>
</dbReference>
<dbReference type="NCBIfam" id="NF045515">
    <property type="entry name" value="Glp_gephyrin"/>
    <property type="match status" value="1"/>
</dbReference>
<dbReference type="KEGG" id="mdb:OVN18_01900"/>
<dbReference type="Pfam" id="PF03454">
    <property type="entry name" value="MoeA_C"/>
    <property type="match status" value="1"/>
</dbReference>
<evidence type="ECO:0000256" key="6">
    <source>
        <dbReference type="ARBA" id="ARBA00047317"/>
    </source>
</evidence>
<dbReference type="RefSeq" id="WP_267781588.1">
    <property type="nucleotide sequence ID" value="NZ_CP113089.1"/>
</dbReference>
<dbReference type="SUPFAM" id="SSF53218">
    <property type="entry name" value="Molybdenum cofactor biosynthesis proteins"/>
    <property type="match status" value="1"/>
</dbReference>
<dbReference type="Gene3D" id="2.170.190.11">
    <property type="entry name" value="Molybdopterin biosynthesis moea protein, domain 3"/>
    <property type="match status" value="1"/>
</dbReference>
<dbReference type="SUPFAM" id="SSF63867">
    <property type="entry name" value="MoeA C-terminal domain-like"/>
    <property type="match status" value="1"/>
</dbReference>
<comment type="catalytic activity">
    <reaction evidence="6">
        <text>adenylyl-molybdopterin + molybdate = Mo-molybdopterin + AMP + H(+)</text>
        <dbReference type="Rhea" id="RHEA:35047"/>
        <dbReference type="ChEBI" id="CHEBI:15378"/>
        <dbReference type="ChEBI" id="CHEBI:36264"/>
        <dbReference type="ChEBI" id="CHEBI:62727"/>
        <dbReference type="ChEBI" id="CHEBI:71302"/>
        <dbReference type="ChEBI" id="CHEBI:456215"/>
        <dbReference type="EC" id="2.10.1.1"/>
    </reaction>
</comment>
<dbReference type="InterPro" id="IPR005111">
    <property type="entry name" value="MoeA_C_domain_IV"/>
</dbReference>
<dbReference type="Pfam" id="PF03453">
    <property type="entry name" value="MoeA_N"/>
    <property type="match status" value="1"/>
</dbReference>
<dbReference type="EC" id="2.10.1.1" evidence="7"/>
<keyword evidence="4 7" id="KW-0500">Molybdenum</keyword>
<dbReference type="PANTHER" id="PTHR10192:SF5">
    <property type="entry name" value="GEPHYRIN"/>
    <property type="match status" value="1"/>
</dbReference>
<evidence type="ECO:0000256" key="8">
    <source>
        <dbReference type="SAM" id="MobiDB-lite"/>
    </source>
</evidence>
<evidence type="ECO:0000256" key="2">
    <source>
        <dbReference type="ARBA" id="ARBA00005046"/>
    </source>
</evidence>
<gene>
    <name evidence="10" type="ORF">OVN18_01900</name>
</gene>
<keyword evidence="7" id="KW-0479">Metal-binding</keyword>
<dbReference type="InterPro" id="IPR001453">
    <property type="entry name" value="MoaB/Mog_dom"/>
</dbReference>
<evidence type="ECO:0000313" key="11">
    <source>
        <dbReference type="Proteomes" id="UP001164706"/>
    </source>
</evidence>
<dbReference type="NCBIfam" id="TIGR00177">
    <property type="entry name" value="molyb_syn"/>
    <property type="match status" value="1"/>
</dbReference>
<dbReference type="Gene3D" id="2.40.340.10">
    <property type="entry name" value="MoeA, C-terminal, domain IV"/>
    <property type="match status" value="1"/>
</dbReference>
<comment type="pathway">
    <text evidence="2 7">Cofactor biosynthesis; molybdopterin biosynthesis.</text>
</comment>
<dbReference type="Proteomes" id="UP001164706">
    <property type="component" value="Chromosome"/>
</dbReference>
<dbReference type="CDD" id="cd00887">
    <property type="entry name" value="MoeA"/>
    <property type="match status" value="1"/>
</dbReference>
<evidence type="ECO:0000256" key="3">
    <source>
        <dbReference type="ARBA" id="ARBA00010763"/>
    </source>
</evidence>
<keyword evidence="11" id="KW-1185">Reference proteome</keyword>
<dbReference type="InterPro" id="IPR036688">
    <property type="entry name" value="MoeA_C_domain_IV_sf"/>
</dbReference>
<dbReference type="PANTHER" id="PTHR10192">
    <property type="entry name" value="MOLYBDOPTERIN BIOSYNTHESIS PROTEIN"/>
    <property type="match status" value="1"/>
</dbReference>
<comment type="function">
    <text evidence="1 7">Catalyzes the insertion of molybdate into adenylated molybdopterin with the concomitant release of AMP.</text>
</comment>
<evidence type="ECO:0000259" key="9">
    <source>
        <dbReference type="SMART" id="SM00852"/>
    </source>
</evidence>
<dbReference type="InterPro" id="IPR036425">
    <property type="entry name" value="MoaB/Mog-like_dom_sf"/>
</dbReference>
<feature type="region of interest" description="Disordered" evidence="8">
    <location>
        <begin position="1"/>
        <end position="22"/>
    </location>
</feature>
<dbReference type="Gene3D" id="3.40.980.10">
    <property type="entry name" value="MoaB/Mog-like domain"/>
    <property type="match status" value="1"/>
</dbReference>
<dbReference type="InterPro" id="IPR036135">
    <property type="entry name" value="MoeA_linker/N_sf"/>
</dbReference>
<dbReference type="GO" id="GO:0061599">
    <property type="term" value="F:molybdopterin molybdotransferase activity"/>
    <property type="evidence" value="ECO:0007669"/>
    <property type="project" value="UniProtKB-UniRule"/>
</dbReference>
<keyword evidence="7" id="KW-0808">Transferase</keyword>
<dbReference type="AlphaFoldDB" id="A0A9E8MMP2"/>
<dbReference type="Gene3D" id="3.90.105.10">
    <property type="entry name" value="Molybdopterin biosynthesis moea protein, domain 2"/>
    <property type="match status" value="1"/>
</dbReference>
<dbReference type="SUPFAM" id="SSF63882">
    <property type="entry name" value="MoeA N-terminal region -like"/>
    <property type="match status" value="1"/>
</dbReference>
<name>A0A9E8MMP2_9MICO</name>
<feature type="domain" description="MoaB/Mog" evidence="9">
    <location>
        <begin position="201"/>
        <end position="338"/>
    </location>
</feature>
<dbReference type="GO" id="GO:0006777">
    <property type="term" value="P:Mo-molybdopterin cofactor biosynthetic process"/>
    <property type="evidence" value="ECO:0007669"/>
    <property type="project" value="UniProtKB-UniRule"/>
</dbReference>
<dbReference type="GO" id="GO:0046872">
    <property type="term" value="F:metal ion binding"/>
    <property type="evidence" value="ECO:0007669"/>
    <property type="project" value="UniProtKB-UniRule"/>
</dbReference>
<keyword evidence="7" id="KW-0460">Magnesium</keyword>
<evidence type="ECO:0000256" key="5">
    <source>
        <dbReference type="ARBA" id="ARBA00023150"/>
    </source>
</evidence>
<evidence type="ECO:0000256" key="4">
    <source>
        <dbReference type="ARBA" id="ARBA00022505"/>
    </source>
</evidence>
<dbReference type="SMART" id="SM00852">
    <property type="entry name" value="MoCF_biosynth"/>
    <property type="match status" value="1"/>
</dbReference>
<accession>A0A9E8MMP2</accession>
<evidence type="ECO:0000313" key="10">
    <source>
        <dbReference type="EMBL" id="WAB81797.1"/>
    </source>
</evidence>
<comment type="similarity">
    <text evidence="3 7">Belongs to the MoeA family.</text>
</comment>
<dbReference type="InterPro" id="IPR005110">
    <property type="entry name" value="MoeA_linker/N"/>
</dbReference>
<organism evidence="10 11">
    <name type="scientific">Microcella daejeonensis</name>
    <dbReference type="NCBI Taxonomy" id="2994971"/>
    <lineage>
        <taxon>Bacteria</taxon>
        <taxon>Bacillati</taxon>
        <taxon>Actinomycetota</taxon>
        <taxon>Actinomycetes</taxon>
        <taxon>Micrococcales</taxon>
        <taxon>Microbacteriaceae</taxon>
        <taxon>Microcella</taxon>
    </lineage>
</organism>
<keyword evidence="5 7" id="KW-0501">Molybdenum cofactor biosynthesis</keyword>